<keyword evidence="8 13" id="KW-0378">Hydrolase</keyword>
<dbReference type="PANTHER" id="PTHR30005">
    <property type="entry name" value="EXOPOLYPHOSPHATASE"/>
    <property type="match status" value="1"/>
</dbReference>
<evidence type="ECO:0000256" key="1">
    <source>
        <dbReference type="ARBA" id="ARBA00001946"/>
    </source>
</evidence>
<evidence type="ECO:0000256" key="10">
    <source>
        <dbReference type="ARBA" id="ARBA00047607"/>
    </source>
</evidence>
<feature type="domain" description="Ppx/GppA phosphatase N-terminal" evidence="11">
    <location>
        <begin position="31"/>
        <end position="314"/>
    </location>
</feature>
<evidence type="ECO:0000259" key="11">
    <source>
        <dbReference type="Pfam" id="PF02541"/>
    </source>
</evidence>
<evidence type="ECO:0000313" key="13">
    <source>
        <dbReference type="EMBL" id="KAF0568171.1"/>
    </source>
</evidence>
<organism evidence="13 14">
    <name type="scientific">Psychrobacter nivimaris</name>
    <dbReference type="NCBI Taxonomy" id="281738"/>
    <lineage>
        <taxon>Bacteria</taxon>
        <taxon>Pseudomonadati</taxon>
        <taxon>Pseudomonadota</taxon>
        <taxon>Gammaproteobacteria</taxon>
        <taxon>Moraxellales</taxon>
        <taxon>Moraxellaceae</taxon>
        <taxon>Psychrobacter</taxon>
    </lineage>
</organism>
<dbReference type="CDD" id="cd24053">
    <property type="entry name" value="ASKHA_NBD_EcPPX-GppA-like"/>
    <property type="match status" value="1"/>
</dbReference>
<evidence type="ECO:0000256" key="3">
    <source>
        <dbReference type="ARBA" id="ARBA00007125"/>
    </source>
</evidence>
<dbReference type="InterPro" id="IPR003695">
    <property type="entry name" value="Ppx_GppA_N"/>
</dbReference>
<keyword evidence="7" id="KW-1003">Cell membrane</keyword>
<dbReference type="InterPro" id="IPR022371">
    <property type="entry name" value="Exopolyphosphatase"/>
</dbReference>
<dbReference type="SUPFAM" id="SSF109604">
    <property type="entry name" value="HD-domain/PDEase-like"/>
    <property type="match status" value="1"/>
</dbReference>
<evidence type="ECO:0000256" key="2">
    <source>
        <dbReference type="ARBA" id="ARBA00004202"/>
    </source>
</evidence>
<evidence type="ECO:0000313" key="14">
    <source>
        <dbReference type="Proteomes" id="UP000471465"/>
    </source>
</evidence>
<keyword evidence="9" id="KW-0472">Membrane</keyword>
<comment type="caution">
    <text evidence="13">The sequence shown here is derived from an EMBL/GenBank/DDBJ whole genome shotgun (WGS) entry which is preliminary data.</text>
</comment>
<dbReference type="AlphaFoldDB" id="A0A6N7BYT6"/>
<dbReference type="EMBL" id="VZIZ01000023">
    <property type="protein sequence ID" value="KAF0568171.1"/>
    <property type="molecule type" value="Genomic_DNA"/>
</dbReference>
<dbReference type="Gene3D" id="1.10.3210.10">
    <property type="entry name" value="Hypothetical protein af1432"/>
    <property type="match status" value="1"/>
</dbReference>
<dbReference type="PIRSF" id="PIRSF001267">
    <property type="entry name" value="Pyrophosphatase_GppA_Ppx"/>
    <property type="match status" value="1"/>
</dbReference>
<dbReference type="Pfam" id="PF02541">
    <property type="entry name" value="Ppx-GppA"/>
    <property type="match status" value="1"/>
</dbReference>
<dbReference type="Gene3D" id="3.30.420.40">
    <property type="match status" value="1"/>
</dbReference>
<proteinExistence type="inferred from homology"/>
<keyword evidence="14" id="KW-1185">Reference proteome</keyword>
<evidence type="ECO:0000259" key="12">
    <source>
        <dbReference type="Pfam" id="PF21447"/>
    </source>
</evidence>
<dbReference type="InterPro" id="IPR050273">
    <property type="entry name" value="GppA/Ppx_hydrolase"/>
</dbReference>
<dbReference type="FunFam" id="3.30.420.150:FF:000001">
    <property type="entry name" value="Guanosine-5'-triphosphate,3'-diphosphate pyrophosphatase"/>
    <property type="match status" value="1"/>
</dbReference>
<gene>
    <name evidence="13" type="ORF">FQV37_1315</name>
</gene>
<dbReference type="GO" id="GO:0006798">
    <property type="term" value="P:polyphosphate catabolic process"/>
    <property type="evidence" value="ECO:0007669"/>
    <property type="project" value="TreeGrafter"/>
</dbReference>
<comment type="similarity">
    <text evidence="3">Belongs to the GppA/Ppx family.</text>
</comment>
<dbReference type="Gene3D" id="3.30.420.150">
    <property type="entry name" value="Exopolyphosphatase. Domain 2"/>
    <property type="match status" value="1"/>
</dbReference>
<sequence length="521" mass="57809">MPIDYLTNPPIGDDEMMAAIDIGSNSFHLAIARLDHGEVRKVVSMSEKVQLAAGLDENNILSAAAEQRGLDCLSRFVARLDSVPPERIRVVATNALRQAKNANDFISRANKILPKPIEIIAGREEARLIYLGVSHTNESSDKRLVMDIGGGSTEFIIGQNFDPLLTESLQMGCVSFTQKFFADGLITKEAFNSAISGARKEVLAINGRYQKTGWSSVVGSSGTIKAVRNVLVSKGWADEQERITYAGVKKLERLLLKIGNVNDIDLEGVKEHRKAIFPAGVAVLCAVMKVLGIDTIAYSDGALREGVMYDMLGRFASEDVRDRSVLALIKRYSGDKKQAKQVVKTSRNLFEQVKDKLTLSNDDGDLLRRAAFLHEIGLAISHSSYHRHSAYLVEYSDIPGFSQVDQKRMAQLMLNHRRKLKADMLEQTCQIGGDQLVYLCLLLRLAVLAHHSRSDYALPELELRVIAENSWQITLADSSEHYAFLLADLRTEIDQFAKWGVQLSVIEAQEAETPEVEQLPL</sequence>
<name>A0A6N7BYT6_9GAMM</name>
<dbReference type="FunFam" id="3.30.420.40:FF:000023">
    <property type="entry name" value="Guanosine-5'-triphosphate,3'-diphosphate pyrophosphatase"/>
    <property type="match status" value="1"/>
</dbReference>
<dbReference type="NCBIfam" id="TIGR03706">
    <property type="entry name" value="exo_poly_only"/>
    <property type="match status" value="1"/>
</dbReference>
<dbReference type="GO" id="GO:0005886">
    <property type="term" value="C:plasma membrane"/>
    <property type="evidence" value="ECO:0007669"/>
    <property type="project" value="UniProtKB-SubCell"/>
</dbReference>
<dbReference type="SUPFAM" id="SSF53067">
    <property type="entry name" value="Actin-like ATPase domain"/>
    <property type="match status" value="2"/>
</dbReference>
<accession>A0A6N7BYT6</accession>
<protein>
    <recommendedName>
        <fullName evidence="6">Exopolyphosphatase</fullName>
        <ecNumber evidence="5">3.6.1.11</ecNumber>
    </recommendedName>
</protein>
<dbReference type="Pfam" id="PF21447">
    <property type="entry name" value="Ppx-GppA_III"/>
    <property type="match status" value="1"/>
</dbReference>
<feature type="domain" description="Ppx/GppA phosphatase C-terminal" evidence="12">
    <location>
        <begin position="320"/>
        <end position="491"/>
    </location>
</feature>
<dbReference type="RefSeq" id="WP_160022783.1">
    <property type="nucleotide sequence ID" value="NZ_VZIZ01000023.1"/>
</dbReference>
<dbReference type="InterPro" id="IPR030673">
    <property type="entry name" value="PyroPPase_GppA_Ppx"/>
</dbReference>
<dbReference type="PANTHER" id="PTHR30005:SF14">
    <property type="entry name" value="EXOPOLYPHOSPHATASE"/>
    <property type="match status" value="1"/>
</dbReference>
<evidence type="ECO:0000256" key="7">
    <source>
        <dbReference type="ARBA" id="ARBA00022475"/>
    </source>
</evidence>
<comment type="catalytic activity">
    <reaction evidence="10">
        <text>[phosphate](n) + H2O = [phosphate](n-1) + phosphate + H(+)</text>
        <dbReference type="Rhea" id="RHEA:21528"/>
        <dbReference type="Rhea" id="RHEA-COMP:9859"/>
        <dbReference type="Rhea" id="RHEA-COMP:14279"/>
        <dbReference type="ChEBI" id="CHEBI:15377"/>
        <dbReference type="ChEBI" id="CHEBI:15378"/>
        <dbReference type="ChEBI" id="CHEBI:16838"/>
        <dbReference type="ChEBI" id="CHEBI:43474"/>
        <dbReference type="EC" id="3.6.1.11"/>
    </reaction>
</comment>
<evidence type="ECO:0000256" key="4">
    <source>
        <dbReference type="ARBA" id="ARBA00011738"/>
    </source>
</evidence>
<dbReference type="Proteomes" id="UP000471465">
    <property type="component" value="Unassembled WGS sequence"/>
</dbReference>
<evidence type="ECO:0000256" key="9">
    <source>
        <dbReference type="ARBA" id="ARBA00023136"/>
    </source>
</evidence>
<dbReference type="InterPro" id="IPR048950">
    <property type="entry name" value="Ppx_GppA_C"/>
</dbReference>
<comment type="cofactor">
    <cofactor evidence="1">
        <name>Mg(2+)</name>
        <dbReference type="ChEBI" id="CHEBI:18420"/>
    </cofactor>
</comment>
<dbReference type="GO" id="GO:0004309">
    <property type="term" value="F:exopolyphosphatase activity"/>
    <property type="evidence" value="ECO:0007669"/>
    <property type="project" value="UniProtKB-EC"/>
</dbReference>
<dbReference type="EC" id="3.6.1.11" evidence="5"/>
<comment type="subcellular location">
    <subcellularLocation>
        <location evidence="2">Cell membrane</location>
        <topology evidence="2">Peripheral membrane protein</topology>
    </subcellularLocation>
</comment>
<evidence type="ECO:0000256" key="6">
    <source>
        <dbReference type="ARBA" id="ARBA00020416"/>
    </source>
</evidence>
<evidence type="ECO:0000256" key="8">
    <source>
        <dbReference type="ARBA" id="ARBA00022801"/>
    </source>
</evidence>
<dbReference type="InterPro" id="IPR043129">
    <property type="entry name" value="ATPase_NBD"/>
</dbReference>
<reference evidence="13 14" key="1">
    <citation type="submission" date="2019-09" db="EMBL/GenBank/DDBJ databases">
        <title>Draft genome sequence of Psychrobacter nivimaris LAMA 639, in search for biotechnological relevant genes.</title>
        <authorList>
            <person name="Lima A.O.S."/>
            <person name="Staloch B.E.K."/>
            <person name="Freitas R.C."/>
            <person name="Niero H."/>
            <person name="Silva M.A.C."/>
        </authorList>
    </citation>
    <scope>NUCLEOTIDE SEQUENCE [LARGE SCALE GENOMIC DNA]</scope>
    <source>
        <strain evidence="13 14">LAMA 639</strain>
    </source>
</reference>
<comment type="subunit">
    <text evidence="4">Homodimer.</text>
</comment>
<evidence type="ECO:0000256" key="5">
    <source>
        <dbReference type="ARBA" id="ARBA00012451"/>
    </source>
</evidence>